<keyword evidence="1" id="KW-0456">Lyase</keyword>
<dbReference type="Pfam" id="PF04909">
    <property type="entry name" value="Amidohydro_2"/>
    <property type="match status" value="1"/>
</dbReference>
<dbReference type="InterPro" id="IPR032466">
    <property type="entry name" value="Metal_Hydrolase"/>
</dbReference>
<dbReference type="InterPro" id="IPR032465">
    <property type="entry name" value="ACMSD"/>
</dbReference>
<dbReference type="GO" id="GO:0019748">
    <property type="term" value="P:secondary metabolic process"/>
    <property type="evidence" value="ECO:0007669"/>
    <property type="project" value="TreeGrafter"/>
</dbReference>
<dbReference type="GO" id="GO:0016787">
    <property type="term" value="F:hydrolase activity"/>
    <property type="evidence" value="ECO:0007669"/>
    <property type="project" value="InterPro"/>
</dbReference>
<protein>
    <submittedName>
        <fullName evidence="3">Unannotated protein</fullName>
    </submittedName>
</protein>
<dbReference type="Gene3D" id="3.20.20.140">
    <property type="entry name" value="Metal-dependent hydrolases"/>
    <property type="match status" value="1"/>
</dbReference>
<evidence type="ECO:0000259" key="2">
    <source>
        <dbReference type="Pfam" id="PF04909"/>
    </source>
</evidence>
<dbReference type="PANTHER" id="PTHR21240">
    <property type="entry name" value="2-AMINO-3-CARBOXYLMUCONATE-6-SEMIALDEHYDE DECARBOXYLASE"/>
    <property type="match status" value="1"/>
</dbReference>
<name>A0A6J6DT96_9ZZZZ</name>
<feature type="domain" description="Amidohydrolase-related" evidence="2">
    <location>
        <begin position="120"/>
        <end position="377"/>
    </location>
</feature>
<sequence length="422" mass="46638">MGSGAQAAVSSGSIDERYTVISADCHAGGNLTDYRPFLAEEYRREFDAWVETYEVPYEDLKGPDGGRNWDSDRRLADMEADGIVAEVIYPNTIPPFYPKSSLTYQPPAANIGDANRRWAGLQAHNRWLADFCGRAPGRRAGICQVNLYDIDASVKEIEWAKKAGLTGGILLPGVPPGVGLPELYDIDYYGPLWEACEKHGMPVNHHGGSASPAMTDAVESPVIFLLEITWWSHRALTHLIVSGAMERHPEMKCVFTEQGTEWVPGELMRLDYFFDRMRHAVGSQEHIWGEPVMAKLPLQPSEYWARQCYTGSSFMRAHEVPSRHKVGVDSIMWGSDYPHKEASFPYSTEALRAAFSGCERSEIEQMLGTTAADVYGFDLKKLAPIAATIGPRVSDVATPLSKGDVPKDAERCPAFVGFTADA</sequence>
<evidence type="ECO:0000313" key="3">
    <source>
        <dbReference type="EMBL" id="CAB4566135.1"/>
    </source>
</evidence>
<dbReference type="GO" id="GO:0016831">
    <property type="term" value="F:carboxy-lyase activity"/>
    <property type="evidence" value="ECO:0007669"/>
    <property type="project" value="InterPro"/>
</dbReference>
<dbReference type="GO" id="GO:0005737">
    <property type="term" value="C:cytoplasm"/>
    <property type="evidence" value="ECO:0007669"/>
    <property type="project" value="TreeGrafter"/>
</dbReference>
<gene>
    <name evidence="3" type="ORF">UFOPK1722_00090</name>
</gene>
<evidence type="ECO:0000256" key="1">
    <source>
        <dbReference type="ARBA" id="ARBA00023239"/>
    </source>
</evidence>
<dbReference type="InterPro" id="IPR006680">
    <property type="entry name" value="Amidohydro-rel"/>
</dbReference>
<dbReference type="EMBL" id="CAEZTS010000005">
    <property type="protein sequence ID" value="CAB4566135.1"/>
    <property type="molecule type" value="Genomic_DNA"/>
</dbReference>
<accession>A0A6J6DT96</accession>
<dbReference type="AlphaFoldDB" id="A0A6J6DT96"/>
<dbReference type="SUPFAM" id="SSF51556">
    <property type="entry name" value="Metallo-dependent hydrolases"/>
    <property type="match status" value="1"/>
</dbReference>
<dbReference type="PANTHER" id="PTHR21240:SF28">
    <property type="entry name" value="ISO-OROTATE DECARBOXYLASE (EUROFUNG)"/>
    <property type="match status" value="1"/>
</dbReference>
<proteinExistence type="predicted"/>
<reference evidence="3" key="1">
    <citation type="submission" date="2020-05" db="EMBL/GenBank/DDBJ databases">
        <authorList>
            <person name="Chiriac C."/>
            <person name="Salcher M."/>
            <person name="Ghai R."/>
            <person name="Kavagutti S V."/>
        </authorList>
    </citation>
    <scope>NUCLEOTIDE SEQUENCE</scope>
</reference>
<organism evidence="3">
    <name type="scientific">freshwater metagenome</name>
    <dbReference type="NCBI Taxonomy" id="449393"/>
    <lineage>
        <taxon>unclassified sequences</taxon>
        <taxon>metagenomes</taxon>
        <taxon>ecological metagenomes</taxon>
    </lineage>
</organism>